<dbReference type="EMBL" id="BFAD01000013">
    <property type="protein sequence ID" value="GBE88515.1"/>
    <property type="molecule type" value="Genomic_DNA"/>
</dbReference>
<keyword evidence="3" id="KW-1185">Reference proteome</keyword>
<evidence type="ECO:0000256" key="1">
    <source>
        <dbReference type="SAM" id="Phobius"/>
    </source>
</evidence>
<sequence>MDLPAKLGEGLITPTNLVSPAVQYFLASWIPWLLFILTGQSLRTPRDRMEQKQLLRRVLDVECLISDRSLIVSITMRN</sequence>
<name>A0A401H257_9APHY</name>
<dbReference type="AlphaFoldDB" id="A0A401H257"/>
<accession>A0A401H257</accession>
<dbReference type="InParanoid" id="A0A401H257"/>
<evidence type="ECO:0000313" key="3">
    <source>
        <dbReference type="Proteomes" id="UP000287166"/>
    </source>
</evidence>
<organism evidence="2 3">
    <name type="scientific">Sparassis crispa</name>
    <dbReference type="NCBI Taxonomy" id="139825"/>
    <lineage>
        <taxon>Eukaryota</taxon>
        <taxon>Fungi</taxon>
        <taxon>Dikarya</taxon>
        <taxon>Basidiomycota</taxon>
        <taxon>Agaricomycotina</taxon>
        <taxon>Agaricomycetes</taxon>
        <taxon>Polyporales</taxon>
        <taxon>Sparassidaceae</taxon>
        <taxon>Sparassis</taxon>
    </lineage>
</organism>
<dbReference type="GeneID" id="38785432"/>
<keyword evidence="1" id="KW-0812">Transmembrane</keyword>
<proteinExistence type="predicted"/>
<gene>
    <name evidence="2" type="ORF">SCP_1303310</name>
</gene>
<protein>
    <submittedName>
        <fullName evidence="2">Uncharacterized protein</fullName>
    </submittedName>
</protein>
<comment type="caution">
    <text evidence="2">The sequence shown here is derived from an EMBL/GenBank/DDBJ whole genome shotgun (WGS) entry which is preliminary data.</text>
</comment>
<dbReference type="Proteomes" id="UP000287166">
    <property type="component" value="Unassembled WGS sequence"/>
</dbReference>
<keyword evidence="1" id="KW-0472">Membrane</keyword>
<feature type="transmembrane region" description="Helical" evidence="1">
    <location>
        <begin position="21"/>
        <end position="42"/>
    </location>
</feature>
<keyword evidence="1" id="KW-1133">Transmembrane helix</keyword>
<reference evidence="2 3" key="1">
    <citation type="journal article" date="2018" name="Sci. Rep.">
        <title>Genome sequence of the cauliflower mushroom Sparassis crispa (Hanabiratake) and its association with beneficial usage.</title>
        <authorList>
            <person name="Kiyama R."/>
            <person name="Furutani Y."/>
            <person name="Kawaguchi K."/>
            <person name="Nakanishi T."/>
        </authorList>
    </citation>
    <scope>NUCLEOTIDE SEQUENCE [LARGE SCALE GENOMIC DNA]</scope>
</reference>
<dbReference type="RefSeq" id="XP_027619428.1">
    <property type="nucleotide sequence ID" value="XM_027763627.1"/>
</dbReference>
<evidence type="ECO:0000313" key="2">
    <source>
        <dbReference type="EMBL" id="GBE88515.1"/>
    </source>
</evidence>